<accession>A0A9Q3CBS4</accession>
<keyword evidence="3" id="KW-1185">Reference proteome</keyword>
<dbReference type="Proteomes" id="UP000765509">
    <property type="component" value="Unassembled WGS sequence"/>
</dbReference>
<feature type="compositionally biased region" description="Basic and acidic residues" evidence="1">
    <location>
        <begin position="182"/>
        <end position="197"/>
    </location>
</feature>
<dbReference type="AlphaFoldDB" id="A0A9Q3CBS4"/>
<evidence type="ECO:0000256" key="1">
    <source>
        <dbReference type="SAM" id="MobiDB-lite"/>
    </source>
</evidence>
<proteinExistence type="predicted"/>
<reference evidence="2" key="1">
    <citation type="submission" date="2021-03" db="EMBL/GenBank/DDBJ databases">
        <title>Draft genome sequence of rust myrtle Austropuccinia psidii MF-1, a brazilian biotype.</title>
        <authorList>
            <person name="Quecine M.C."/>
            <person name="Pachon D.M.R."/>
            <person name="Bonatelli M.L."/>
            <person name="Correr F.H."/>
            <person name="Franceschini L.M."/>
            <person name="Leite T.F."/>
            <person name="Margarido G.R.A."/>
            <person name="Almeida C.A."/>
            <person name="Ferrarezi J.A."/>
            <person name="Labate C.A."/>
        </authorList>
    </citation>
    <scope>NUCLEOTIDE SEQUENCE</scope>
    <source>
        <strain evidence="2">MF-1</strain>
    </source>
</reference>
<sequence>MYKSEMIPPNFRDFGFPMDYSLQRETATSRKIGLERREAEVVQSQVPWKNETSYTLQDSFQQKTSMNGLHRKVCSNPSNLQRTSPTGNGRQGIHTRVPLQRTCRKYSEDFPQEYILQRTYYRREMEPEITYSDPLRLMRNGSPTSLPGGFTLLRHQKISDQESPYFPNPGRIQEMKKIIEKEQDFFQPEEERVRSYDPESVVPAE</sequence>
<gene>
    <name evidence="2" type="ORF">O181_020618</name>
</gene>
<name>A0A9Q3CBS4_9BASI</name>
<dbReference type="EMBL" id="AVOT02006157">
    <property type="protein sequence ID" value="MBW0480903.1"/>
    <property type="molecule type" value="Genomic_DNA"/>
</dbReference>
<evidence type="ECO:0000313" key="3">
    <source>
        <dbReference type="Proteomes" id="UP000765509"/>
    </source>
</evidence>
<evidence type="ECO:0000313" key="2">
    <source>
        <dbReference type="EMBL" id="MBW0480903.1"/>
    </source>
</evidence>
<comment type="caution">
    <text evidence="2">The sequence shown here is derived from an EMBL/GenBank/DDBJ whole genome shotgun (WGS) entry which is preliminary data.</text>
</comment>
<protein>
    <submittedName>
        <fullName evidence="2">Uncharacterized protein</fullName>
    </submittedName>
</protein>
<organism evidence="2 3">
    <name type="scientific">Austropuccinia psidii MF-1</name>
    <dbReference type="NCBI Taxonomy" id="1389203"/>
    <lineage>
        <taxon>Eukaryota</taxon>
        <taxon>Fungi</taxon>
        <taxon>Dikarya</taxon>
        <taxon>Basidiomycota</taxon>
        <taxon>Pucciniomycotina</taxon>
        <taxon>Pucciniomycetes</taxon>
        <taxon>Pucciniales</taxon>
        <taxon>Sphaerophragmiaceae</taxon>
        <taxon>Austropuccinia</taxon>
    </lineage>
</organism>
<feature type="region of interest" description="Disordered" evidence="1">
    <location>
        <begin position="182"/>
        <end position="205"/>
    </location>
</feature>